<dbReference type="Pfam" id="PF13589">
    <property type="entry name" value="HATPase_c_3"/>
    <property type="match status" value="1"/>
</dbReference>
<gene>
    <name evidence="2" type="ORF">MAGR_37740</name>
</gene>
<dbReference type="GO" id="GO:0016301">
    <property type="term" value="F:kinase activity"/>
    <property type="evidence" value="ECO:0007669"/>
    <property type="project" value="UniProtKB-KW"/>
</dbReference>
<name>A0A7I9W3Q0_MYCAG</name>
<dbReference type="Proteomes" id="UP000465302">
    <property type="component" value="Unassembled WGS sequence"/>
</dbReference>
<evidence type="ECO:0000313" key="2">
    <source>
        <dbReference type="EMBL" id="GFG52333.1"/>
    </source>
</evidence>
<feature type="compositionally biased region" description="Basic and acidic residues" evidence="1">
    <location>
        <begin position="451"/>
        <end position="476"/>
    </location>
</feature>
<sequence>MTGTVKDFDIVPTSLAVKAMRDNGYKNAAYAIAELMDNSIQAGATTVQLLCADREAQVEQRARKRLHQVAVLDNGSGMDADTLQIALQFGNGTHLNPEQQTGMGRFGMGLPSASISQCQRVDVWSWTDGVESALHSYIDLPEINAGRLRHLPEPQQEPLPSVWRTAAGKDAFGTSGTLVVWSNVDRVLWRTSRALIDNSEELIGRMYRYWINDGRVSILLKSFLYEEPDLILHERRAKPNDPLYLMSNTSCPAPFDTKPMFRPFPNEGENEVALTVRFRNQDHPVKVKFSIATEEARDSGGGQSTGSLPFGQHAGRNLGVSVVRAGRELELDPAWATSYEPRERWWGVEIAFEPGLDELFGVSNNKQSARNLAEAAKIDTGALIKEHGGSITAARAALRDEEDPIEPLLEIVHRVQTNIKQMRNMIQTQAEGRRRRVRHAEATVEAQATDAVRKRQQEGHRGRSDADEDRPAAERKADVAEQLEHLGHSPELAKELAAETIDKGLKYRMEVASLEGGAFFSVQPRGGVLLVTLNTDHPAYSLLLGARDPKDLPEDPDKLKERLLSAQSGLEMMLFAWARYEDEQPSDQRRIAQNIRYDWGRMAEAFLSSRL</sequence>
<dbReference type="Gene3D" id="3.30.565.10">
    <property type="entry name" value="Histidine kinase-like ATPase, C-terminal domain"/>
    <property type="match status" value="1"/>
</dbReference>
<dbReference type="RefSeq" id="WP_234816419.1">
    <property type="nucleotide sequence ID" value="NZ_BLKS01000001.1"/>
</dbReference>
<comment type="caution">
    <text evidence="2">The sequence shown here is derived from an EMBL/GenBank/DDBJ whole genome shotgun (WGS) entry which is preliminary data.</text>
</comment>
<evidence type="ECO:0000313" key="3">
    <source>
        <dbReference type="Proteomes" id="UP000465302"/>
    </source>
</evidence>
<keyword evidence="2" id="KW-0808">Transferase</keyword>
<evidence type="ECO:0000256" key="1">
    <source>
        <dbReference type="SAM" id="MobiDB-lite"/>
    </source>
</evidence>
<reference evidence="2 3" key="1">
    <citation type="journal article" date="2019" name="Emerg. Microbes Infect.">
        <title>Comprehensive subspecies identification of 175 nontuberculous mycobacteria species based on 7547 genomic profiles.</title>
        <authorList>
            <person name="Matsumoto Y."/>
            <person name="Kinjo T."/>
            <person name="Motooka D."/>
            <person name="Nabeya D."/>
            <person name="Jung N."/>
            <person name="Uechi K."/>
            <person name="Horii T."/>
            <person name="Iida T."/>
            <person name="Fujita J."/>
            <person name="Nakamura S."/>
        </authorList>
    </citation>
    <scope>NUCLEOTIDE SEQUENCE [LARGE SCALE GENOMIC DNA]</scope>
    <source>
        <strain evidence="2 3">JCM 6377</strain>
    </source>
</reference>
<proteinExistence type="predicted"/>
<keyword evidence="2" id="KW-0418">Kinase</keyword>
<feature type="region of interest" description="Disordered" evidence="1">
    <location>
        <begin position="429"/>
        <end position="476"/>
    </location>
</feature>
<dbReference type="EMBL" id="BLKS01000001">
    <property type="protein sequence ID" value="GFG52333.1"/>
    <property type="molecule type" value="Genomic_DNA"/>
</dbReference>
<accession>A0A7I9W3Q0</accession>
<organism evidence="2 3">
    <name type="scientific">Mycolicibacterium agri</name>
    <name type="common">Mycobacterium agri</name>
    <dbReference type="NCBI Taxonomy" id="36811"/>
    <lineage>
        <taxon>Bacteria</taxon>
        <taxon>Bacillati</taxon>
        <taxon>Actinomycetota</taxon>
        <taxon>Actinomycetes</taxon>
        <taxon>Mycobacteriales</taxon>
        <taxon>Mycobacteriaceae</taxon>
        <taxon>Mycolicibacterium</taxon>
    </lineage>
</organism>
<dbReference type="AlphaFoldDB" id="A0A7I9W3Q0"/>
<dbReference type="SUPFAM" id="SSF55874">
    <property type="entry name" value="ATPase domain of HSP90 chaperone/DNA topoisomerase II/histidine kinase"/>
    <property type="match status" value="1"/>
</dbReference>
<protein>
    <submittedName>
        <fullName evidence="2">Histidine kinase</fullName>
    </submittedName>
</protein>
<dbReference type="InterPro" id="IPR036890">
    <property type="entry name" value="HATPase_C_sf"/>
</dbReference>